<name>A0A0D9XUB6_9ORYZ</name>
<dbReference type="Proteomes" id="UP000032180">
    <property type="component" value="Chromosome 11"/>
</dbReference>
<keyword evidence="2" id="KW-1185">Reference proteome</keyword>
<evidence type="ECO:0000313" key="2">
    <source>
        <dbReference type="Proteomes" id="UP000032180"/>
    </source>
</evidence>
<reference evidence="2" key="2">
    <citation type="submission" date="2013-12" db="EMBL/GenBank/DDBJ databases">
        <authorList>
            <person name="Yu Y."/>
            <person name="Lee S."/>
            <person name="de Baynast K."/>
            <person name="Wissotski M."/>
            <person name="Liu L."/>
            <person name="Talag J."/>
            <person name="Goicoechea J."/>
            <person name="Angelova A."/>
            <person name="Jetty R."/>
            <person name="Kudrna D."/>
            <person name="Golser W."/>
            <person name="Rivera L."/>
            <person name="Zhang J."/>
            <person name="Wing R."/>
        </authorList>
    </citation>
    <scope>NUCLEOTIDE SEQUENCE</scope>
</reference>
<dbReference type="Gramene" id="LPERR11G16540.1">
    <property type="protein sequence ID" value="LPERR11G16540.1"/>
    <property type="gene ID" value="LPERR11G16540"/>
</dbReference>
<accession>A0A0D9XUB6</accession>
<protein>
    <submittedName>
        <fullName evidence="1">Uncharacterized protein</fullName>
    </submittedName>
</protein>
<dbReference type="PROSITE" id="PS51257">
    <property type="entry name" value="PROKAR_LIPOPROTEIN"/>
    <property type="match status" value="1"/>
</dbReference>
<dbReference type="AlphaFoldDB" id="A0A0D9XUB6"/>
<proteinExistence type="predicted"/>
<organism evidence="1 2">
    <name type="scientific">Leersia perrieri</name>
    <dbReference type="NCBI Taxonomy" id="77586"/>
    <lineage>
        <taxon>Eukaryota</taxon>
        <taxon>Viridiplantae</taxon>
        <taxon>Streptophyta</taxon>
        <taxon>Embryophyta</taxon>
        <taxon>Tracheophyta</taxon>
        <taxon>Spermatophyta</taxon>
        <taxon>Magnoliopsida</taxon>
        <taxon>Liliopsida</taxon>
        <taxon>Poales</taxon>
        <taxon>Poaceae</taxon>
        <taxon>BOP clade</taxon>
        <taxon>Oryzoideae</taxon>
        <taxon>Oryzeae</taxon>
        <taxon>Oryzinae</taxon>
        <taxon>Leersia</taxon>
    </lineage>
</organism>
<dbReference type="EnsemblPlants" id="LPERR11G16540.1">
    <property type="protein sequence ID" value="LPERR11G16540.1"/>
    <property type="gene ID" value="LPERR11G16540"/>
</dbReference>
<sequence>MSTRVEEHYSLSTRRLLPIVLLLIACIFLPKVATKGHSQGCSYDPQSQHPCPPGLFAVDAWR</sequence>
<evidence type="ECO:0000313" key="1">
    <source>
        <dbReference type="EnsemblPlants" id="LPERR11G16540.1"/>
    </source>
</evidence>
<dbReference type="HOGENOM" id="CLU_2907313_0_0_1"/>
<reference evidence="1" key="3">
    <citation type="submission" date="2015-04" db="UniProtKB">
        <authorList>
            <consortium name="EnsemblPlants"/>
        </authorList>
    </citation>
    <scope>IDENTIFICATION</scope>
</reference>
<reference evidence="1 2" key="1">
    <citation type="submission" date="2012-08" db="EMBL/GenBank/DDBJ databases">
        <title>Oryza genome evolution.</title>
        <authorList>
            <person name="Wing R.A."/>
        </authorList>
    </citation>
    <scope>NUCLEOTIDE SEQUENCE</scope>
</reference>